<proteinExistence type="inferred from homology"/>
<evidence type="ECO:0000313" key="9">
    <source>
        <dbReference type="EMBL" id="MRX71782.1"/>
    </source>
</evidence>
<keyword evidence="6 7" id="KW-0472">Membrane</keyword>
<evidence type="ECO:0000256" key="6">
    <source>
        <dbReference type="ARBA" id="ARBA00023136"/>
    </source>
</evidence>
<name>A0A7X2LZB8_9BACI</name>
<feature type="transmembrane region" description="Helical" evidence="7">
    <location>
        <begin position="196"/>
        <end position="217"/>
    </location>
</feature>
<protein>
    <submittedName>
        <fullName evidence="9">ABC transporter permease subunit</fullName>
    </submittedName>
</protein>
<keyword evidence="4 7" id="KW-0812">Transmembrane</keyword>
<dbReference type="SUPFAM" id="SSF161098">
    <property type="entry name" value="MetI-like"/>
    <property type="match status" value="1"/>
</dbReference>
<gene>
    <name evidence="9" type="ORF">GJU40_06275</name>
</gene>
<organism evidence="9 10">
    <name type="scientific">Metabacillus lacus</name>
    <dbReference type="NCBI Taxonomy" id="1983721"/>
    <lineage>
        <taxon>Bacteria</taxon>
        <taxon>Bacillati</taxon>
        <taxon>Bacillota</taxon>
        <taxon>Bacilli</taxon>
        <taxon>Bacillales</taxon>
        <taxon>Bacillaceae</taxon>
        <taxon>Metabacillus</taxon>
    </lineage>
</organism>
<evidence type="ECO:0000256" key="4">
    <source>
        <dbReference type="ARBA" id="ARBA00022692"/>
    </source>
</evidence>
<keyword evidence="3" id="KW-1003">Cell membrane</keyword>
<dbReference type="PROSITE" id="PS50928">
    <property type="entry name" value="ABC_TM1"/>
    <property type="match status" value="1"/>
</dbReference>
<dbReference type="OrthoDB" id="9771544at2"/>
<dbReference type="GO" id="GO:0055085">
    <property type="term" value="P:transmembrane transport"/>
    <property type="evidence" value="ECO:0007669"/>
    <property type="project" value="InterPro"/>
</dbReference>
<feature type="transmembrane region" description="Helical" evidence="7">
    <location>
        <begin position="89"/>
        <end position="108"/>
    </location>
</feature>
<dbReference type="InterPro" id="IPR000515">
    <property type="entry name" value="MetI-like"/>
</dbReference>
<keyword evidence="2 7" id="KW-0813">Transport</keyword>
<evidence type="ECO:0000313" key="10">
    <source>
        <dbReference type="Proteomes" id="UP000448867"/>
    </source>
</evidence>
<evidence type="ECO:0000256" key="7">
    <source>
        <dbReference type="RuleBase" id="RU363032"/>
    </source>
</evidence>
<evidence type="ECO:0000256" key="2">
    <source>
        <dbReference type="ARBA" id="ARBA00022448"/>
    </source>
</evidence>
<comment type="subcellular location">
    <subcellularLocation>
        <location evidence="1 7">Cell membrane</location>
        <topology evidence="1 7">Multi-pass membrane protein</topology>
    </subcellularLocation>
</comment>
<evidence type="ECO:0000256" key="3">
    <source>
        <dbReference type="ARBA" id="ARBA00022475"/>
    </source>
</evidence>
<feature type="transmembrane region" description="Helical" evidence="7">
    <location>
        <begin position="153"/>
        <end position="175"/>
    </location>
</feature>
<dbReference type="CDD" id="cd06261">
    <property type="entry name" value="TM_PBP2"/>
    <property type="match status" value="1"/>
</dbReference>
<evidence type="ECO:0000256" key="5">
    <source>
        <dbReference type="ARBA" id="ARBA00022989"/>
    </source>
</evidence>
<dbReference type="AlphaFoldDB" id="A0A7X2LZB8"/>
<comment type="caution">
    <text evidence="9">The sequence shown here is derived from an EMBL/GenBank/DDBJ whole genome shotgun (WGS) entry which is preliminary data.</text>
</comment>
<evidence type="ECO:0000256" key="1">
    <source>
        <dbReference type="ARBA" id="ARBA00004651"/>
    </source>
</evidence>
<dbReference type="GO" id="GO:0005886">
    <property type="term" value="C:plasma membrane"/>
    <property type="evidence" value="ECO:0007669"/>
    <property type="project" value="UniProtKB-SubCell"/>
</dbReference>
<sequence>MTTKTKTLPAFYETMTFRKRMKNFFLTLILLLGSVLILSPVWWMIATSLKSPAEIMQFPPSFIPKDPQWSNYIEAWRSAAFTRWTMNTLFIAVCGVIGSVFVNSLVAYGFAKIKFKGRNFLFMLVLSTMLIPGFVLLVPQYVLFSKIGWINTYLPLIVPAFLGNAFFIFLLRQFMMTIPNELVEAAVMDGAGHLKIWWHVMLPLVKPALITVAIFSFNGAWNDLLGPLLYINDESKYTLQIGLQTFKGTVQTQWHYLMAMSVMVLLPVVILFFLFQKHFIEGSNIGTSMKG</sequence>
<feature type="transmembrane region" description="Helical" evidence="7">
    <location>
        <begin position="254"/>
        <end position="275"/>
    </location>
</feature>
<reference evidence="9 10" key="1">
    <citation type="submission" date="2019-11" db="EMBL/GenBank/DDBJ databases">
        <title>Bacillus lacus genome.</title>
        <authorList>
            <person name="Allen C.J."/>
            <person name="Newman J.D."/>
        </authorList>
    </citation>
    <scope>NUCLEOTIDE SEQUENCE [LARGE SCALE GENOMIC DNA]</scope>
    <source>
        <strain evidence="9 10">KCTC 33946</strain>
    </source>
</reference>
<dbReference type="Proteomes" id="UP000448867">
    <property type="component" value="Unassembled WGS sequence"/>
</dbReference>
<keyword evidence="10" id="KW-1185">Reference proteome</keyword>
<feature type="transmembrane region" description="Helical" evidence="7">
    <location>
        <begin position="120"/>
        <end position="141"/>
    </location>
</feature>
<dbReference type="RefSeq" id="WP_154306918.1">
    <property type="nucleotide sequence ID" value="NZ_WKKI01000007.1"/>
</dbReference>
<dbReference type="EMBL" id="WKKI01000007">
    <property type="protein sequence ID" value="MRX71782.1"/>
    <property type="molecule type" value="Genomic_DNA"/>
</dbReference>
<evidence type="ECO:0000259" key="8">
    <source>
        <dbReference type="PROSITE" id="PS50928"/>
    </source>
</evidence>
<comment type="similarity">
    <text evidence="7">Belongs to the binding-protein-dependent transport system permease family.</text>
</comment>
<feature type="transmembrane region" description="Helical" evidence="7">
    <location>
        <begin position="24"/>
        <end position="45"/>
    </location>
</feature>
<dbReference type="InterPro" id="IPR035906">
    <property type="entry name" value="MetI-like_sf"/>
</dbReference>
<accession>A0A7X2LZB8</accession>
<feature type="domain" description="ABC transmembrane type-1" evidence="8">
    <location>
        <begin position="85"/>
        <end position="275"/>
    </location>
</feature>
<keyword evidence="5 7" id="KW-1133">Transmembrane helix</keyword>
<dbReference type="Pfam" id="PF00528">
    <property type="entry name" value="BPD_transp_1"/>
    <property type="match status" value="1"/>
</dbReference>
<dbReference type="PANTHER" id="PTHR43744:SF6">
    <property type="entry name" value="ABC TRANSPORTER PERMEASE PROTEIN YESQ-RELATED"/>
    <property type="match status" value="1"/>
</dbReference>
<dbReference type="Gene3D" id="1.10.3720.10">
    <property type="entry name" value="MetI-like"/>
    <property type="match status" value="1"/>
</dbReference>
<dbReference type="PANTHER" id="PTHR43744">
    <property type="entry name" value="ABC TRANSPORTER PERMEASE PROTEIN MG189-RELATED-RELATED"/>
    <property type="match status" value="1"/>
</dbReference>